<evidence type="ECO:0000313" key="1">
    <source>
        <dbReference type="EMBL" id="ACL53540.1"/>
    </source>
</evidence>
<dbReference type="AlphaFoldDB" id="B8A041"/>
<reference evidence="1" key="1">
    <citation type="journal article" date="2009" name="PLoS Genet.">
        <title>Sequencing, mapping, and analysis of 27,455 maize full-length cDNAs.</title>
        <authorList>
            <person name="Soderlund C."/>
            <person name="Descour A."/>
            <person name="Kudrna D."/>
            <person name="Bomhoff M."/>
            <person name="Boyd L."/>
            <person name="Currie J."/>
            <person name="Angelova A."/>
            <person name="Collura K."/>
            <person name="Wissotski M."/>
            <person name="Ashley E."/>
            <person name="Morrow D."/>
            <person name="Fernandes J."/>
            <person name="Walbot V."/>
            <person name="Yu Y."/>
        </authorList>
    </citation>
    <scope>NUCLEOTIDE SEQUENCE</scope>
    <source>
        <strain evidence="1">B73</strain>
    </source>
</reference>
<dbReference type="EMBL" id="BT054933">
    <property type="protein sequence ID" value="ACL53540.1"/>
    <property type="molecule type" value="mRNA"/>
</dbReference>
<name>B8A041_MAIZE</name>
<accession>B8A041</accession>
<protein>
    <submittedName>
        <fullName evidence="1">Uncharacterized protein</fullName>
    </submittedName>
</protein>
<reference evidence="1" key="2">
    <citation type="submission" date="2012-06" db="EMBL/GenBank/DDBJ databases">
        <authorList>
            <person name="Yu Y."/>
            <person name="Currie J."/>
            <person name="Lomeli R."/>
            <person name="Angelova A."/>
            <person name="Collura K."/>
            <person name="Wissotski M."/>
            <person name="Campos D."/>
            <person name="Kudrna D."/>
            <person name="Golser W."/>
            <person name="Ashely E."/>
            <person name="Descour A."/>
            <person name="Fernandes J."/>
            <person name="Soderlund C."/>
            <person name="Walbot V."/>
        </authorList>
    </citation>
    <scope>NUCLEOTIDE SEQUENCE</scope>
    <source>
        <strain evidence="1">B73</strain>
    </source>
</reference>
<sequence length="109" mass="11121">MRLRGGVVDHVDVGGGGGGGGGRGARIVAPAVRPRARLRGWDETSARGPPAPACVCVCGCGPPSFNLMAWAAAAQGHTRHGALEQRHGTPTKKRVAFASPACCCPLNRV</sequence>
<organism evidence="1">
    <name type="scientific">Zea mays</name>
    <name type="common">Maize</name>
    <dbReference type="NCBI Taxonomy" id="4577"/>
    <lineage>
        <taxon>Eukaryota</taxon>
        <taxon>Viridiplantae</taxon>
        <taxon>Streptophyta</taxon>
        <taxon>Embryophyta</taxon>
        <taxon>Tracheophyta</taxon>
        <taxon>Spermatophyta</taxon>
        <taxon>Magnoliopsida</taxon>
        <taxon>Liliopsida</taxon>
        <taxon>Poales</taxon>
        <taxon>Poaceae</taxon>
        <taxon>PACMAD clade</taxon>
        <taxon>Panicoideae</taxon>
        <taxon>Andropogonodae</taxon>
        <taxon>Andropogoneae</taxon>
        <taxon>Tripsacinae</taxon>
        <taxon>Zea</taxon>
    </lineage>
</organism>
<proteinExistence type="evidence at transcript level"/>